<evidence type="ECO:0000313" key="4">
    <source>
        <dbReference type="Proteomes" id="UP000198601"/>
    </source>
</evidence>
<evidence type="ECO:0000259" key="2">
    <source>
        <dbReference type="PROSITE" id="PS50994"/>
    </source>
</evidence>
<dbReference type="Proteomes" id="UP000198601">
    <property type="component" value="Unassembled WGS sequence"/>
</dbReference>
<organism evidence="3 4">
    <name type="scientific">Paenibacillus tianmuensis</name>
    <dbReference type="NCBI Taxonomy" id="624147"/>
    <lineage>
        <taxon>Bacteria</taxon>
        <taxon>Bacillati</taxon>
        <taxon>Bacillota</taxon>
        <taxon>Bacilli</taxon>
        <taxon>Bacillales</taxon>
        <taxon>Paenibacillaceae</taxon>
        <taxon>Paenibacillus</taxon>
    </lineage>
</organism>
<dbReference type="GO" id="GO:0015074">
    <property type="term" value="P:DNA integration"/>
    <property type="evidence" value="ECO:0007669"/>
    <property type="project" value="InterPro"/>
</dbReference>
<reference evidence="4" key="1">
    <citation type="submission" date="2016-10" db="EMBL/GenBank/DDBJ databases">
        <authorList>
            <person name="Varghese N."/>
            <person name="Submissions S."/>
        </authorList>
    </citation>
    <scope>NUCLEOTIDE SEQUENCE [LARGE SCALE GENOMIC DNA]</scope>
    <source>
        <strain evidence="4">CGMCC 1.8946</strain>
    </source>
</reference>
<dbReference type="RefSeq" id="WP_090676383.1">
    <property type="nucleotide sequence ID" value="NZ_FMTT01000060.1"/>
</dbReference>
<name>A0A1G4TNU4_9BACL</name>
<feature type="region of interest" description="Disordered" evidence="1">
    <location>
        <begin position="266"/>
        <end position="285"/>
    </location>
</feature>
<accession>A0A1G4TNU4</accession>
<dbReference type="PROSITE" id="PS50994">
    <property type="entry name" value="INTEGRASE"/>
    <property type="match status" value="1"/>
</dbReference>
<protein>
    <submittedName>
        <fullName evidence="3">Mu transposase, C-terminal</fullName>
    </submittedName>
</protein>
<proteinExistence type="predicted"/>
<evidence type="ECO:0000313" key="3">
    <source>
        <dbReference type="EMBL" id="SCW83103.1"/>
    </source>
</evidence>
<dbReference type="InterPro" id="IPR001584">
    <property type="entry name" value="Integrase_cat-core"/>
</dbReference>
<dbReference type="GO" id="GO:0003676">
    <property type="term" value="F:nucleic acid binding"/>
    <property type="evidence" value="ECO:0007669"/>
    <property type="project" value="InterPro"/>
</dbReference>
<feature type="domain" description="Integrase catalytic" evidence="2">
    <location>
        <begin position="288"/>
        <end position="505"/>
    </location>
</feature>
<dbReference type="Gene3D" id="3.30.420.10">
    <property type="entry name" value="Ribonuclease H-like superfamily/Ribonuclease H"/>
    <property type="match status" value="1"/>
</dbReference>
<dbReference type="OrthoDB" id="501284at2"/>
<dbReference type="STRING" id="624147.SAMN04487970_10604"/>
<dbReference type="AlphaFoldDB" id="A0A1G4TNU4"/>
<dbReference type="InterPro" id="IPR036397">
    <property type="entry name" value="RNaseH_sf"/>
</dbReference>
<dbReference type="Pfam" id="PF09299">
    <property type="entry name" value="Mu-transpos_C"/>
    <property type="match status" value="1"/>
</dbReference>
<sequence>MSKILVDTILEWLDENDETLSIGRVLWISPEPTDRDIVIIDITDVKDIAFPYWAKLHEIEEELEEGGYLRIIDFLPDPKLMDETFINKHVARRDVKWNTIREIVLIEPDIYIPEKRGSLIKKVCTEKNKNKKVVYELLREFWFHGKVINGLLPDYKKSGAPGRERNYLSKPGPRSKNANKDPRLVGLVITEKVKKVFRKYINHYFRKKNLDFKSVWEIMLDKHFISGYFRENGVKVPIPLPPEQRPTLRQFGYFYNKEYSYREKQTGRKGKRKYQKDHRHMDGDERQRAWGPGAVYQTDSTPSDLYIVHSLNREQVIGKPILYLVVDIFSSLIAGFYCWLKAASYMGAAMAFEQATTNKVDFCREFGITISEEEWPSQGLPKILTADGGELSGYNAENMVSLGTSVEILPAYRPELKGIVEQLMRKMNAEAKRCFPGGVLKQVKERGDKDHRLEAVASLEAYYKFIIQCIREHNNSIVSDEFVVDPQMYQAGIKLTPAEIWKWGVKNRTSSLHDKPKDLIRMNLLPRDTASITQAGIKYGKLRYTCKRGDDEGWFEEKSLDQSKTVNISFDPRICGGIYVRRRNGEFIFCHLTRKYEKYKHLSFDEVKKILDMPVDQKKEFKEEQHLLKTKSRAIKNHIQAEESAKTNVMITDSGKKKRINNMSEANQDERNNWAKEHSWISADIAEVFIESSDEMEGGNAQKDYSNKTDQDTMYEFIDFTRKKWGGSNG</sequence>
<keyword evidence="4" id="KW-1185">Reference proteome</keyword>
<gene>
    <name evidence="3" type="ORF">SAMN04487970_10604</name>
</gene>
<dbReference type="EMBL" id="FMTT01000060">
    <property type="protein sequence ID" value="SCW83103.1"/>
    <property type="molecule type" value="Genomic_DNA"/>
</dbReference>
<feature type="compositionally biased region" description="Basic residues" evidence="1">
    <location>
        <begin position="267"/>
        <end position="278"/>
    </location>
</feature>
<dbReference type="InterPro" id="IPR015378">
    <property type="entry name" value="Transposase-like_Mu_C"/>
</dbReference>
<evidence type="ECO:0000256" key="1">
    <source>
        <dbReference type="SAM" id="MobiDB-lite"/>
    </source>
</evidence>